<sequence length="698" mass="78604">MEEYQEQSNSFSSENGALSVAISIEDEGGEDEQFYEKIEAPKFVDFTAPDHYCPDDRYWFCLRVGCDQKHEEEMDSEAIYSNFVLRVMAARSPNVKLRRTLLNGNASRTPIKCPRSAPPKSSKSRLSSRLAVVSSIPQKMVNDKSKVVRPLLKPESTPRNKTKPVAARYLTTPRNKKCLPNSNSFRSVQNQKPTTIEISKSRSVAKTLVFHSPKKAVKVKTSMELRTPITKLREGMKRLEITSQKKHFLGYSSKSVKNLDNNYSCSRRLLKGSKVQRTAGEQLRSQACIRQDTKSVRSVESKSKGKLSRQQCVSKKLGGNGPGDLDIDVKLGAEAISKIRMCNFEDASRREANCSPNEEERRLEGSTNPISEEPNRQENDTSNANELNDKLKLGSKNSGNCKDFVPVGAEYNPSTQENEPMDSDDKENAVGFDENRGDNHSQKQNGKKILGMQYTSGKIKKVSQARENLQQDNVAPVLKFQKPKPTTPKPFRLRTDERRMHKEEANFERKMNFQSHQSASAVSTLSAGNQQIKEVNNIQKESKMIVVQELLQGQERVETASTATPQRSRDPRHQESTPTTSPLQSNAIQRLEKFRKMRSTLQQHSIRPQGFDSTRKEMPYLIPGQKMEVKHVGFPHQEKRGNLRCNLIAGRKEGAPGFEVAILGAAGGIGQPLAMLNVNNPLISVFIIMTWVPYRYQS</sequence>
<evidence type="ECO:0000313" key="2">
    <source>
        <dbReference type="EMBL" id="CAI9765414.1"/>
    </source>
</evidence>
<keyword evidence="3" id="KW-1185">Reference proteome</keyword>
<dbReference type="Proteomes" id="UP000834106">
    <property type="component" value="Chromosome 7"/>
</dbReference>
<reference evidence="2" key="1">
    <citation type="submission" date="2023-05" db="EMBL/GenBank/DDBJ databases">
        <authorList>
            <person name="Huff M."/>
        </authorList>
    </citation>
    <scope>NUCLEOTIDE SEQUENCE</scope>
</reference>
<feature type="compositionally biased region" description="Basic and acidic residues" evidence="1">
    <location>
        <begin position="291"/>
        <end position="303"/>
    </location>
</feature>
<gene>
    <name evidence="2" type="ORF">FPE_LOCUS12844</name>
</gene>
<feature type="compositionally biased region" description="Polar residues" evidence="1">
    <location>
        <begin position="576"/>
        <end position="587"/>
    </location>
</feature>
<feature type="region of interest" description="Disordered" evidence="1">
    <location>
        <begin position="555"/>
        <end position="587"/>
    </location>
</feature>
<evidence type="ECO:0000256" key="1">
    <source>
        <dbReference type="SAM" id="MobiDB-lite"/>
    </source>
</evidence>
<feature type="region of interest" description="Disordered" evidence="1">
    <location>
        <begin position="348"/>
        <end position="444"/>
    </location>
</feature>
<feature type="region of interest" description="Disordered" evidence="1">
    <location>
        <begin position="106"/>
        <end position="125"/>
    </location>
</feature>
<organism evidence="2 3">
    <name type="scientific">Fraxinus pennsylvanica</name>
    <dbReference type="NCBI Taxonomy" id="56036"/>
    <lineage>
        <taxon>Eukaryota</taxon>
        <taxon>Viridiplantae</taxon>
        <taxon>Streptophyta</taxon>
        <taxon>Embryophyta</taxon>
        <taxon>Tracheophyta</taxon>
        <taxon>Spermatophyta</taxon>
        <taxon>Magnoliopsida</taxon>
        <taxon>eudicotyledons</taxon>
        <taxon>Gunneridae</taxon>
        <taxon>Pentapetalae</taxon>
        <taxon>asterids</taxon>
        <taxon>lamiids</taxon>
        <taxon>Lamiales</taxon>
        <taxon>Oleaceae</taxon>
        <taxon>Oleeae</taxon>
        <taxon>Fraxinus</taxon>
    </lineage>
</organism>
<dbReference type="PANTHER" id="PTHR37241">
    <property type="entry name" value="NEUROFILAMENT HEAVY PROTEIN"/>
    <property type="match status" value="1"/>
</dbReference>
<dbReference type="PANTHER" id="PTHR37241:SF1">
    <property type="entry name" value="NEUROFILAMENT HEAVY PROTEIN"/>
    <property type="match status" value="1"/>
</dbReference>
<proteinExistence type="predicted"/>
<dbReference type="AlphaFoldDB" id="A0AAD2DTA6"/>
<protein>
    <submittedName>
        <fullName evidence="2">Uncharacterized protein</fullName>
    </submittedName>
</protein>
<evidence type="ECO:0000313" key="3">
    <source>
        <dbReference type="Proteomes" id="UP000834106"/>
    </source>
</evidence>
<dbReference type="EMBL" id="OU503042">
    <property type="protein sequence ID" value="CAI9765414.1"/>
    <property type="molecule type" value="Genomic_DNA"/>
</dbReference>
<name>A0AAD2DTA6_9LAMI</name>
<accession>A0AAD2DTA6</accession>
<feature type="region of interest" description="Disordered" evidence="1">
    <location>
        <begin position="291"/>
        <end position="326"/>
    </location>
</feature>
<feature type="compositionally biased region" description="Basic and acidic residues" evidence="1">
    <location>
        <begin position="348"/>
        <end position="364"/>
    </location>
</feature>